<dbReference type="InterPro" id="IPR017871">
    <property type="entry name" value="ABC_transporter-like_CS"/>
</dbReference>
<comment type="catalytic activity">
    <reaction evidence="4">
        <text>ATP + H2O = ADP + phosphate + H(+)</text>
        <dbReference type="Rhea" id="RHEA:13065"/>
        <dbReference type="ChEBI" id="CHEBI:15377"/>
        <dbReference type="ChEBI" id="CHEBI:15378"/>
        <dbReference type="ChEBI" id="CHEBI:30616"/>
        <dbReference type="ChEBI" id="CHEBI:43474"/>
        <dbReference type="ChEBI" id="CHEBI:456216"/>
    </reaction>
</comment>
<dbReference type="InterPro" id="IPR027417">
    <property type="entry name" value="P-loop_NTPase"/>
</dbReference>
<evidence type="ECO:0000259" key="7">
    <source>
        <dbReference type="PROSITE" id="PS50893"/>
    </source>
</evidence>
<comment type="caution">
    <text evidence="8">The sequence shown here is derived from an EMBL/GenBank/DDBJ whole genome shotgun (WGS) entry which is preliminary data.</text>
</comment>
<gene>
    <name evidence="8" type="ORF">ENJ89_05750</name>
</gene>
<feature type="region of interest" description="Disordered" evidence="6">
    <location>
        <begin position="425"/>
        <end position="462"/>
    </location>
</feature>
<dbReference type="SMART" id="SM00382">
    <property type="entry name" value="AAA"/>
    <property type="match status" value="1"/>
</dbReference>
<evidence type="ECO:0000256" key="2">
    <source>
        <dbReference type="ARBA" id="ARBA00022741"/>
    </source>
</evidence>
<dbReference type="GO" id="GO:0016887">
    <property type="term" value="F:ATP hydrolysis activity"/>
    <property type="evidence" value="ECO:0007669"/>
    <property type="project" value="InterPro"/>
</dbReference>
<evidence type="ECO:0000256" key="6">
    <source>
        <dbReference type="SAM" id="MobiDB-lite"/>
    </source>
</evidence>
<dbReference type="PANTHER" id="PTHR19211:SF14">
    <property type="entry name" value="ATP-BINDING CASSETTE SUB-FAMILY F MEMBER 1"/>
    <property type="match status" value="1"/>
</dbReference>
<dbReference type="FunFam" id="3.40.50.300:FF:000309">
    <property type="entry name" value="ABC transporter ATP-binding protein"/>
    <property type="match status" value="1"/>
</dbReference>
<keyword evidence="1" id="KW-0677">Repeat</keyword>
<proteinExistence type="inferred from homology"/>
<evidence type="ECO:0000256" key="5">
    <source>
        <dbReference type="ARBA" id="ARBA00061478"/>
    </source>
</evidence>
<dbReference type="GO" id="GO:0003677">
    <property type="term" value="F:DNA binding"/>
    <property type="evidence" value="ECO:0007669"/>
    <property type="project" value="InterPro"/>
</dbReference>
<sequence>HEQLERETGNHSALIERLGTLEQRYAQLDGYDLEYKAKKILAGLGFRETEFSKPLSAFSGGWRMRVYLARLLLQEPHLLLLDEPTNHLDLPSLEWVENYLRGFSGSMIIVSHDRFFIDRLAQEIVELYRGRLTHYAGNYHFYEKQKALHHDRLIKKIKEQQEERARLERFINRFRYKATKAAQVQSRIKQLEKMETIELPEDFRTISFQIKADVPSYKEVLDVQDLWFRYDSDWVLKAVHLRMYRGEKVALVGVNGAGKTTFTRLISGELKPQKGTLRLGQRVHVGYYSQHQIEALDLSRTIYDEVAATAADSFRDRLRDILGVFHFSGDDILKPIRVLSGGEKARVSLAKILLSPCNFLIMDEPTNHLDLQSKEALEQALQDYDGTLLLISHDRYFLDKLVNRVVEIDRGRLKEYAGNYSDYLARKEAESPRQPQKNEKPAPKKDKEKRRQAAQARQAISKDRQRLKNRIAELEDEIERLEQEKARLEQALADPETYRDGEQSAKLNREYKEILALLPQKETEWEAAQLELEELLSSLNI</sequence>
<protein>
    <submittedName>
        <fullName evidence="8">ABC transporter ATP-binding protein</fullName>
    </submittedName>
</protein>
<dbReference type="CDD" id="cd03221">
    <property type="entry name" value="ABCF_EF-3"/>
    <property type="match status" value="1"/>
</dbReference>
<dbReference type="InterPro" id="IPR032781">
    <property type="entry name" value="ABC_tran_Xtn"/>
</dbReference>
<keyword evidence="3 8" id="KW-0067">ATP-binding</keyword>
<evidence type="ECO:0000256" key="1">
    <source>
        <dbReference type="ARBA" id="ARBA00022737"/>
    </source>
</evidence>
<feature type="compositionally biased region" description="Basic and acidic residues" evidence="6">
    <location>
        <begin position="425"/>
        <end position="451"/>
    </location>
</feature>
<dbReference type="InterPro" id="IPR050611">
    <property type="entry name" value="ABCF"/>
</dbReference>
<evidence type="ECO:0000313" key="8">
    <source>
        <dbReference type="EMBL" id="HHJ52679.1"/>
    </source>
</evidence>
<dbReference type="EMBL" id="DROD01000397">
    <property type="protein sequence ID" value="HHJ52679.1"/>
    <property type="molecule type" value="Genomic_DNA"/>
</dbReference>
<dbReference type="Gene3D" id="3.40.50.300">
    <property type="entry name" value="P-loop containing nucleotide triphosphate hydrolases"/>
    <property type="match status" value="2"/>
</dbReference>
<dbReference type="Pfam" id="PF16326">
    <property type="entry name" value="ABC_tran_CTD"/>
    <property type="match status" value="1"/>
</dbReference>
<keyword evidence="2" id="KW-0547">Nucleotide-binding</keyword>
<evidence type="ECO:0000256" key="3">
    <source>
        <dbReference type="ARBA" id="ARBA00022840"/>
    </source>
</evidence>
<comment type="similarity">
    <text evidence="5">Belongs to the ABC transporter superfamily. ABCF family. Uup subfamily.</text>
</comment>
<dbReference type="InterPro" id="IPR003593">
    <property type="entry name" value="AAA+_ATPase"/>
</dbReference>
<name>A0A7V5UEW9_CALAY</name>
<dbReference type="GO" id="GO:0005524">
    <property type="term" value="F:ATP binding"/>
    <property type="evidence" value="ECO:0007669"/>
    <property type="project" value="UniProtKB-KW"/>
</dbReference>
<dbReference type="Pfam" id="PF00005">
    <property type="entry name" value="ABC_tran"/>
    <property type="match status" value="2"/>
</dbReference>
<feature type="non-terminal residue" evidence="8">
    <location>
        <position position="1"/>
    </location>
</feature>
<dbReference type="InterPro" id="IPR003439">
    <property type="entry name" value="ABC_transporter-like_ATP-bd"/>
</dbReference>
<dbReference type="FunFam" id="3.40.50.300:FF:000011">
    <property type="entry name" value="Putative ABC transporter ATP-binding component"/>
    <property type="match status" value="1"/>
</dbReference>
<dbReference type="PANTHER" id="PTHR19211">
    <property type="entry name" value="ATP-BINDING TRANSPORT PROTEIN-RELATED"/>
    <property type="match status" value="1"/>
</dbReference>
<dbReference type="Proteomes" id="UP000886124">
    <property type="component" value="Unassembled WGS sequence"/>
</dbReference>
<accession>A0A7V5UEW9</accession>
<reference evidence="8" key="1">
    <citation type="journal article" date="2020" name="mSystems">
        <title>Genome- and Community-Level Interaction Insights into Carbon Utilization and Element Cycling Functions of Hydrothermarchaeota in Hydrothermal Sediment.</title>
        <authorList>
            <person name="Zhou Z."/>
            <person name="Liu Y."/>
            <person name="Xu W."/>
            <person name="Pan J."/>
            <person name="Luo Z.H."/>
            <person name="Li M."/>
        </authorList>
    </citation>
    <scope>NUCLEOTIDE SEQUENCE [LARGE SCALE GENOMIC DNA]</scope>
    <source>
        <strain evidence="8">HyVt-527</strain>
    </source>
</reference>
<dbReference type="InterPro" id="IPR032524">
    <property type="entry name" value="ABC_tran_C"/>
</dbReference>
<dbReference type="AlphaFoldDB" id="A0A7V5UEW9"/>
<dbReference type="Pfam" id="PF12848">
    <property type="entry name" value="ABC_tran_Xtn"/>
    <property type="match status" value="1"/>
</dbReference>
<dbReference type="SUPFAM" id="SSF52540">
    <property type="entry name" value="P-loop containing nucleoside triphosphate hydrolases"/>
    <property type="match status" value="2"/>
</dbReference>
<organism evidence="8">
    <name type="scientific">Caldithrix abyssi</name>
    <dbReference type="NCBI Taxonomy" id="187145"/>
    <lineage>
        <taxon>Bacteria</taxon>
        <taxon>Pseudomonadati</taxon>
        <taxon>Calditrichota</taxon>
        <taxon>Calditrichia</taxon>
        <taxon>Calditrichales</taxon>
        <taxon>Calditrichaceae</taxon>
        <taxon>Caldithrix</taxon>
    </lineage>
</organism>
<dbReference type="PROSITE" id="PS00211">
    <property type="entry name" value="ABC_TRANSPORTER_1"/>
    <property type="match status" value="1"/>
</dbReference>
<dbReference type="PROSITE" id="PS50893">
    <property type="entry name" value="ABC_TRANSPORTER_2"/>
    <property type="match status" value="1"/>
</dbReference>
<feature type="domain" description="ABC transporter" evidence="7">
    <location>
        <begin position="221"/>
        <end position="435"/>
    </location>
</feature>
<evidence type="ECO:0000256" key="4">
    <source>
        <dbReference type="ARBA" id="ARBA00049360"/>
    </source>
</evidence>